<dbReference type="NCBIfam" id="TIGR01537">
    <property type="entry name" value="portal_HK97"/>
    <property type="match status" value="1"/>
</dbReference>
<dbReference type="Pfam" id="PF04860">
    <property type="entry name" value="Phage_portal"/>
    <property type="match status" value="1"/>
</dbReference>
<evidence type="ECO:0000313" key="2">
    <source>
        <dbReference type="Proteomes" id="UP000014127"/>
    </source>
</evidence>
<dbReference type="RefSeq" id="WP_016171586.1">
    <property type="nucleotide sequence ID" value="NZ_ASWK01000001.1"/>
</dbReference>
<keyword evidence="2" id="KW-1185">Reference proteome</keyword>
<gene>
    <name evidence="1" type="ORF">OMK_00362</name>
</gene>
<dbReference type="InterPro" id="IPR006427">
    <property type="entry name" value="Portal_HK97"/>
</dbReference>
<sequence>MWLWDLFKSSIRKEDPSNWIPDLNYEGDSAQRAYLKTMAKDTVINFVARTMSTLEVDIQNKDGTDWEYILNVRPNSDQTAADFWQAFFYRLIDENEVLVIKTDDDQLLIADDFNRTEYAVFDDRFDSVTYKNYTFNRTFEMSEVIYMNYNNEKLDRWTKGLFADYAELFGRILEVSMRNNQIRGSVAIEATGTLANQKDDTGRTKAQRLQEYIDKIYNSFRTKSVAIVPKMKGFEYEEYTNKQGVSNQSLDELNKLKVTLIDDVANMIGVPTALIYGEKSELKDNMDAMRKLCTNSLIKKVKDELTAKLIEKKDYQKGVRIEIRGVMRRDPLELADNIDKLISSTVFTGNMVLQELGYPKSDDPEMDKRLMTKNLTKLKGGGASDET</sequence>
<dbReference type="Proteomes" id="UP000014127">
    <property type="component" value="Unassembled WGS sequence"/>
</dbReference>
<protein>
    <submittedName>
        <fullName evidence="1">HK97 family phage portal protein</fullName>
    </submittedName>
</protein>
<dbReference type="EMBL" id="AHYR01000002">
    <property type="protein sequence ID" value="EOT43804.1"/>
    <property type="molecule type" value="Genomic_DNA"/>
</dbReference>
<accession>S1NXC3</accession>
<proteinExistence type="predicted"/>
<dbReference type="eggNOG" id="COG4695">
    <property type="taxonomic scope" value="Bacteria"/>
</dbReference>
<reference evidence="1 2" key="1">
    <citation type="submission" date="2013-03" db="EMBL/GenBank/DDBJ databases">
        <title>The Genome Sequence of Enterococcus dispar ATCC_51266 (Illumina only assembly).</title>
        <authorList>
            <consortium name="The Broad Institute Genomics Platform"/>
            <consortium name="The Broad Institute Genome Sequencing Center for Infectious Disease"/>
            <person name="Earl A."/>
            <person name="Russ C."/>
            <person name="Gilmore M."/>
            <person name="Surin D."/>
            <person name="Walker B."/>
            <person name="Young S."/>
            <person name="Zeng Q."/>
            <person name="Gargeya S."/>
            <person name="Fitzgerald M."/>
            <person name="Haas B."/>
            <person name="Abouelleil A."/>
            <person name="Allen A.W."/>
            <person name="Alvarado L."/>
            <person name="Arachchi H.M."/>
            <person name="Berlin A.M."/>
            <person name="Chapman S.B."/>
            <person name="Gainer-Dewar J."/>
            <person name="Goldberg J."/>
            <person name="Griggs A."/>
            <person name="Gujja S."/>
            <person name="Hansen M."/>
            <person name="Howarth C."/>
            <person name="Imamovic A."/>
            <person name="Ireland A."/>
            <person name="Larimer J."/>
            <person name="McCowan C."/>
            <person name="Murphy C."/>
            <person name="Pearson M."/>
            <person name="Poon T.W."/>
            <person name="Priest M."/>
            <person name="Roberts A."/>
            <person name="Saif S."/>
            <person name="Shea T."/>
            <person name="Sisk P."/>
            <person name="Sykes S."/>
            <person name="Wortman J."/>
            <person name="Nusbaum C."/>
            <person name="Birren B."/>
        </authorList>
    </citation>
    <scope>NUCLEOTIDE SEQUENCE [LARGE SCALE GENOMIC DNA]</scope>
    <source>
        <strain evidence="1 2">ATCC 51266</strain>
    </source>
</reference>
<dbReference type="OrthoDB" id="395750at2"/>
<comment type="caution">
    <text evidence="1">The sequence shown here is derived from an EMBL/GenBank/DDBJ whole genome shotgun (WGS) entry which is preliminary data.</text>
</comment>
<dbReference type="PATRIC" id="fig|1139219.3.peg.349"/>
<dbReference type="AlphaFoldDB" id="S1NXC3"/>
<dbReference type="InterPro" id="IPR006944">
    <property type="entry name" value="Phage/GTA_portal"/>
</dbReference>
<dbReference type="HOGENOM" id="CLU_058627_1_0_9"/>
<evidence type="ECO:0000313" key="1">
    <source>
        <dbReference type="EMBL" id="EOT43804.1"/>
    </source>
</evidence>
<name>S1NXC3_9ENTE</name>
<dbReference type="STRING" id="44009.RV01_GL001244"/>
<organism evidence="1 2">
    <name type="scientific">Enterococcus dispar ATCC 51266</name>
    <dbReference type="NCBI Taxonomy" id="1139219"/>
    <lineage>
        <taxon>Bacteria</taxon>
        <taxon>Bacillati</taxon>
        <taxon>Bacillota</taxon>
        <taxon>Bacilli</taxon>
        <taxon>Lactobacillales</taxon>
        <taxon>Enterococcaceae</taxon>
        <taxon>Enterococcus</taxon>
    </lineage>
</organism>